<protein>
    <submittedName>
        <fullName evidence="3">Uncharacterized protein</fullName>
    </submittedName>
</protein>
<evidence type="ECO:0000256" key="2">
    <source>
        <dbReference type="SAM" id="Phobius"/>
    </source>
</evidence>
<comment type="caution">
    <text evidence="3">The sequence shown here is derived from an EMBL/GenBank/DDBJ whole genome shotgun (WGS) entry which is preliminary data.</text>
</comment>
<dbReference type="AlphaFoldDB" id="A0A955L099"/>
<proteinExistence type="predicted"/>
<feature type="region of interest" description="Disordered" evidence="1">
    <location>
        <begin position="1"/>
        <end position="25"/>
    </location>
</feature>
<organism evidence="3 4">
    <name type="scientific">Candidatus Dojkabacteria bacterium</name>
    <dbReference type="NCBI Taxonomy" id="2099670"/>
    <lineage>
        <taxon>Bacteria</taxon>
        <taxon>Candidatus Dojkabacteria</taxon>
    </lineage>
</organism>
<evidence type="ECO:0000313" key="4">
    <source>
        <dbReference type="Proteomes" id="UP000775877"/>
    </source>
</evidence>
<evidence type="ECO:0000313" key="3">
    <source>
        <dbReference type="EMBL" id="MCA9380747.1"/>
    </source>
</evidence>
<feature type="transmembrane region" description="Helical" evidence="2">
    <location>
        <begin position="68"/>
        <end position="87"/>
    </location>
</feature>
<name>A0A955L099_9BACT</name>
<reference evidence="3" key="2">
    <citation type="journal article" date="2021" name="Microbiome">
        <title>Successional dynamics and alternative stable states in a saline activated sludge microbial community over 9 years.</title>
        <authorList>
            <person name="Wang Y."/>
            <person name="Ye J."/>
            <person name="Ju F."/>
            <person name="Liu L."/>
            <person name="Boyd J.A."/>
            <person name="Deng Y."/>
            <person name="Parks D.H."/>
            <person name="Jiang X."/>
            <person name="Yin X."/>
            <person name="Woodcroft B.J."/>
            <person name="Tyson G.W."/>
            <person name="Hugenholtz P."/>
            <person name="Polz M.F."/>
            <person name="Zhang T."/>
        </authorList>
    </citation>
    <scope>NUCLEOTIDE SEQUENCE</scope>
    <source>
        <strain evidence="3">HKST-UBA13</strain>
    </source>
</reference>
<dbReference type="EMBL" id="JAGQLJ010000010">
    <property type="protein sequence ID" value="MCA9380747.1"/>
    <property type="molecule type" value="Genomic_DNA"/>
</dbReference>
<evidence type="ECO:0000256" key="1">
    <source>
        <dbReference type="SAM" id="MobiDB-lite"/>
    </source>
</evidence>
<accession>A0A955L099</accession>
<keyword evidence="2" id="KW-0812">Transmembrane</keyword>
<dbReference type="Proteomes" id="UP000775877">
    <property type="component" value="Unassembled WGS sequence"/>
</dbReference>
<keyword evidence="2" id="KW-0472">Membrane</keyword>
<feature type="transmembrane region" description="Helical" evidence="2">
    <location>
        <begin position="42"/>
        <end position="62"/>
    </location>
</feature>
<reference evidence="3" key="1">
    <citation type="submission" date="2020-04" db="EMBL/GenBank/DDBJ databases">
        <authorList>
            <person name="Zhang T."/>
        </authorList>
    </citation>
    <scope>NUCLEOTIDE SEQUENCE</scope>
    <source>
        <strain evidence="3">HKST-UBA13</strain>
    </source>
</reference>
<gene>
    <name evidence="3" type="ORF">KC678_00590</name>
</gene>
<keyword evidence="2" id="KW-1133">Transmembrane helix</keyword>
<sequence>METGDFNLPSPEEEEKYTSGSNVDHIKEPDFLSQPEDYRSNLSLFLVSAAIIAGGINLYELTSEKLEPALFAVFLGLTLSFIISDAIDRNKLEM</sequence>